<dbReference type="PROSITE" id="PS50181">
    <property type="entry name" value="FBOX"/>
    <property type="match status" value="1"/>
</dbReference>
<dbReference type="PANTHER" id="PTHR13318">
    <property type="entry name" value="PARTNER OF PAIRED, ISOFORM B-RELATED"/>
    <property type="match status" value="1"/>
</dbReference>
<dbReference type="InterPro" id="IPR036047">
    <property type="entry name" value="F-box-like_dom_sf"/>
</dbReference>
<dbReference type="Gene3D" id="1.20.1280.50">
    <property type="match status" value="1"/>
</dbReference>
<gene>
    <name evidence="3" type="ORF">D9758_002775</name>
</gene>
<dbReference type="GO" id="GO:0019005">
    <property type="term" value="C:SCF ubiquitin ligase complex"/>
    <property type="evidence" value="ECO:0007669"/>
    <property type="project" value="TreeGrafter"/>
</dbReference>
<dbReference type="InterPro" id="IPR032675">
    <property type="entry name" value="LRR_dom_sf"/>
</dbReference>
<dbReference type="Gene3D" id="1.25.40.10">
    <property type="entry name" value="Tetratricopeptide repeat domain"/>
    <property type="match status" value="1"/>
</dbReference>
<feature type="domain" description="F-box" evidence="2">
    <location>
        <begin position="140"/>
        <end position="190"/>
    </location>
</feature>
<reference evidence="3 4" key="1">
    <citation type="journal article" date="2020" name="ISME J.">
        <title>Uncovering the hidden diversity of litter-decomposition mechanisms in mushroom-forming fungi.</title>
        <authorList>
            <person name="Floudas D."/>
            <person name="Bentzer J."/>
            <person name="Ahren D."/>
            <person name="Johansson T."/>
            <person name="Persson P."/>
            <person name="Tunlid A."/>
        </authorList>
    </citation>
    <scope>NUCLEOTIDE SEQUENCE [LARGE SCALE GENOMIC DNA]</scope>
    <source>
        <strain evidence="3 4">CBS 291.85</strain>
    </source>
</reference>
<dbReference type="Proteomes" id="UP000559256">
    <property type="component" value="Unassembled WGS sequence"/>
</dbReference>
<proteinExistence type="predicted"/>
<dbReference type="SUPFAM" id="SSF48452">
    <property type="entry name" value="TPR-like"/>
    <property type="match status" value="1"/>
</dbReference>
<dbReference type="AlphaFoldDB" id="A0A8H5GQP2"/>
<keyword evidence="4" id="KW-1185">Reference proteome</keyword>
<dbReference type="SMART" id="SM00028">
    <property type="entry name" value="TPR"/>
    <property type="match status" value="2"/>
</dbReference>
<dbReference type="InterPro" id="IPR011990">
    <property type="entry name" value="TPR-like_helical_dom_sf"/>
</dbReference>
<dbReference type="InterPro" id="IPR019734">
    <property type="entry name" value="TPR_rpt"/>
</dbReference>
<feature type="compositionally biased region" description="Low complexity" evidence="1">
    <location>
        <begin position="499"/>
        <end position="513"/>
    </location>
</feature>
<dbReference type="InterPro" id="IPR001810">
    <property type="entry name" value="F-box_dom"/>
</dbReference>
<sequence>MPCLQRQPSMEWKKPFTESVAAFKARKYGKALKLLDQALERGGSQQYIVYDSRAAAHEKLGNTKEALLDIKKTIQLAPNRWQSYARAARLFRQVSMWEKALSMVDIALKKIPSNSDSDSPHRAELVILKEELVNSQKQSICHLAKLPVELLMEMFTLLVGEDFINVLLLSRICQHWRRITLNNPSFWDTLVLSKRRPGLKSLWWLQRSRGKIRELRLRASLNGSGWSFEDLKALRWEYLRICHVEDMDIVAQLKKLSKLHVLSQLEEYSLQDTALGDSWRPLVDLGPLLQRLRLENVRTNLADVPAHITSLTSLTLCNTSNQHHDCLYSVIASNPLLEHLTIDNIQFTTWEQNPPLTLSHLTSLELLRHSQMAFETIKLLSLPRLRNVVLQLCGAHAELFVKLFVDREYKELVEFTSEGNIVRASLFLQLLANNPSLESLTIKRTPGVAEPVLKALASPELCPNLHHLDLSYCPDVQTGPLLDLIKSRNPVITPSVPDNSSSSNTIATGSSSGRPPPSNRTESEASTQSSPLPAISAAAALVAPIERIKSLTVNGCPKVEPEFIPWFQKRVEKFSCKYSTKAEAAWKR</sequence>
<protein>
    <recommendedName>
        <fullName evidence="2">F-box domain-containing protein</fullName>
    </recommendedName>
</protein>
<feature type="region of interest" description="Disordered" evidence="1">
    <location>
        <begin position="493"/>
        <end position="531"/>
    </location>
</feature>
<dbReference type="EMBL" id="JAACJM010000013">
    <property type="protein sequence ID" value="KAF5369513.1"/>
    <property type="molecule type" value="Genomic_DNA"/>
</dbReference>
<dbReference type="GO" id="GO:0031146">
    <property type="term" value="P:SCF-dependent proteasomal ubiquitin-dependent protein catabolic process"/>
    <property type="evidence" value="ECO:0007669"/>
    <property type="project" value="TreeGrafter"/>
</dbReference>
<comment type="caution">
    <text evidence="3">The sequence shown here is derived from an EMBL/GenBank/DDBJ whole genome shotgun (WGS) entry which is preliminary data.</text>
</comment>
<evidence type="ECO:0000313" key="4">
    <source>
        <dbReference type="Proteomes" id="UP000559256"/>
    </source>
</evidence>
<dbReference type="OrthoDB" id="2423701at2759"/>
<organism evidence="3 4">
    <name type="scientific">Tetrapyrgos nigripes</name>
    <dbReference type="NCBI Taxonomy" id="182062"/>
    <lineage>
        <taxon>Eukaryota</taxon>
        <taxon>Fungi</taxon>
        <taxon>Dikarya</taxon>
        <taxon>Basidiomycota</taxon>
        <taxon>Agaricomycotina</taxon>
        <taxon>Agaricomycetes</taxon>
        <taxon>Agaricomycetidae</taxon>
        <taxon>Agaricales</taxon>
        <taxon>Marasmiineae</taxon>
        <taxon>Marasmiaceae</taxon>
        <taxon>Tetrapyrgos</taxon>
    </lineage>
</organism>
<evidence type="ECO:0000313" key="3">
    <source>
        <dbReference type="EMBL" id="KAF5369513.1"/>
    </source>
</evidence>
<dbReference type="SUPFAM" id="SSF81383">
    <property type="entry name" value="F-box domain"/>
    <property type="match status" value="1"/>
</dbReference>
<accession>A0A8H5GQP2</accession>
<evidence type="ECO:0000256" key="1">
    <source>
        <dbReference type="SAM" id="MobiDB-lite"/>
    </source>
</evidence>
<name>A0A8H5GQP2_9AGAR</name>
<dbReference type="PANTHER" id="PTHR13318:SF190">
    <property type="entry name" value="PARTNER OF PAIRED, ISOFORM B"/>
    <property type="match status" value="1"/>
</dbReference>
<dbReference type="SUPFAM" id="SSF52047">
    <property type="entry name" value="RNI-like"/>
    <property type="match status" value="1"/>
</dbReference>
<dbReference type="Gene3D" id="3.80.10.10">
    <property type="entry name" value="Ribonuclease Inhibitor"/>
    <property type="match status" value="2"/>
</dbReference>
<evidence type="ECO:0000259" key="2">
    <source>
        <dbReference type="PROSITE" id="PS50181"/>
    </source>
</evidence>